<dbReference type="STRING" id="1612308.SAMN05444581_102302"/>
<name>A0A1I3X147_9HYPH</name>
<dbReference type="EMBL" id="FOSN01000002">
    <property type="protein sequence ID" value="SFK13385.1"/>
    <property type="molecule type" value="Genomic_DNA"/>
</dbReference>
<accession>A0A1I3X147</accession>
<dbReference type="AlphaFoldDB" id="A0A1I3X147"/>
<dbReference type="Proteomes" id="UP000198755">
    <property type="component" value="Unassembled WGS sequence"/>
</dbReference>
<dbReference type="PANTHER" id="PTHR30348:SF4">
    <property type="entry name" value="DUF72 DOMAIN-CONTAINING PROTEIN"/>
    <property type="match status" value="1"/>
</dbReference>
<dbReference type="Gene3D" id="3.20.20.410">
    <property type="entry name" value="Protein of unknown function UPF0759"/>
    <property type="match status" value="1"/>
</dbReference>
<evidence type="ECO:0000313" key="1">
    <source>
        <dbReference type="EMBL" id="SFK13385.1"/>
    </source>
</evidence>
<proteinExistence type="predicted"/>
<sequence>MAKRASNEHATVSGPIRIGIGGWDFAPWRGVFYPPGLKKKDELAYACARLSAIEINATFYRTQSPATFAAWTSGAPDGFVFAVKAPRGATYTSDNDRAGAAIQHFLGSGLDELGDRLGPILWQLAPTRKFDADALEGFLRELPQKLGDRKLQHAIEARHQSFAHAEAAAILRAHGAARVIVDSDAHEMTGDVTADFVYLRLQRTKEAVETGYDAGALDLWANRLKTYAAGAVPDDMPRAAPDVHMPKVSRPVYAFVISGAKVRAPAAAMALIARLQEK</sequence>
<keyword evidence="2" id="KW-1185">Reference proteome</keyword>
<dbReference type="InterPro" id="IPR002763">
    <property type="entry name" value="DUF72"/>
</dbReference>
<evidence type="ECO:0000313" key="2">
    <source>
        <dbReference type="Proteomes" id="UP000198755"/>
    </source>
</evidence>
<dbReference type="OrthoDB" id="9780310at2"/>
<protein>
    <submittedName>
        <fullName evidence="1">Uncharacterized conserved protein YecE, DUF72 family</fullName>
    </submittedName>
</protein>
<organism evidence="1 2">
    <name type="scientific">Methylocapsa palsarum</name>
    <dbReference type="NCBI Taxonomy" id="1612308"/>
    <lineage>
        <taxon>Bacteria</taxon>
        <taxon>Pseudomonadati</taxon>
        <taxon>Pseudomonadota</taxon>
        <taxon>Alphaproteobacteria</taxon>
        <taxon>Hyphomicrobiales</taxon>
        <taxon>Beijerinckiaceae</taxon>
        <taxon>Methylocapsa</taxon>
    </lineage>
</organism>
<dbReference type="Pfam" id="PF01904">
    <property type="entry name" value="DUF72"/>
    <property type="match status" value="1"/>
</dbReference>
<dbReference type="InterPro" id="IPR036520">
    <property type="entry name" value="UPF0759_sf"/>
</dbReference>
<dbReference type="PANTHER" id="PTHR30348">
    <property type="entry name" value="UNCHARACTERIZED PROTEIN YECE"/>
    <property type="match status" value="1"/>
</dbReference>
<dbReference type="SUPFAM" id="SSF117396">
    <property type="entry name" value="TM1631-like"/>
    <property type="match status" value="1"/>
</dbReference>
<gene>
    <name evidence="1" type="ORF">SAMN05444581_102302</name>
</gene>
<reference evidence="1 2" key="1">
    <citation type="submission" date="2016-10" db="EMBL/GenBank/DDBJ databases">
        <authorList>
            <person name="de Groot N.N."/>
        </authorList>
    </citation>
    <scope>NUCLEOTIDE SEQUENCE [LARGE SCALE GENOMIC DNA]</scope>
    <source>
        <strain evidence="1 2">NE2</strain>
    </source>
</reference>